<evidence type="ECO:0000256" key="15">
    <source>
        <dbReference type="PROSITE-ProRule" id="PRU01319"/>
    </source>
</evidence>
<evidence type="ECO:0000256" key="7">
    <source>
        <dbReference type="ARBA" id="ARBA00019179"/>
    </source>
</evidence>
<comment type="subcellular location">
    <subcellularLocation>
        <location evidence="4 14">Cytoplasm</location>
    </subcellularLocation>
</comment>
<dbReference type="GO" id="GO:0006298">
    <property type="term" value="P:mismatch repair"/>
    <property type="evidence" value="ECO:0007669"/>
    <property type="project" value="TreeGrafter"/>
</dbReference>
<feature type="binding site" evidence="14 15">
    <location>
        <position position="12"/>
    </location>
    <ligand>
        <name>a divalent metal cation</name>
        <dbReference type="ChEBI" id="CHEBI:60240"/>
    </ligand>
</feature>
<dbReference type="EMBL" id="SMAK01000003">
    <property type="protein sequence ID" value="TCT12082.1"/>
    <property type="molecule type" value="Genomic_DNA"/>
</dbReference>
<dbReference type="PROSITE" id="PS51975">
    <property type="entry name" value="RNASE_H_2"/>
    <property type="match status" value="1"/>
</dbReference>
<dbReference type="InterPro" id="IPR001352">
    <property type="entry name" value="RNase_HII/HIII"/>
</dbReference>
<dbReference type="InterPro" id="IPR036397">
    <property type="entry name" value="RNaseH_sf"/>
</dbReference>
<gene>
    <name evidence="14" type="primary">rnhB</name>
    <name evidence="18" type="ORF">EDC22_103397</name>
</gene>
<organism evidence="18 19">
    <name type="scientific">Tepidamorphus gemmatus</name>
    <dbReference type="NCBI Taxonomy" id="747076"/>
    <lineage>
        <taxon>Bacteria</taxon>
        <taxon>Pseudomonadati</taxon>
        <taxon>Pseudomonadota</taxon>
        <taxon>Alphaproteobacteria</taxon>
        <taxon>Hyphomicrobiales</taxon>
        <taxon>Tepidamorphaceae</taxon>
        <taxon>Tepidamorphus</taxon>
    </lineage>
</organism>
<evidence type="ECO:0000256" key="10">
    <source>
        <dbReference type="ARBA" id="ARBA00022723"/>
    </source>
</evidence>
<dbReference type="AlphaFoldDB" id="A0A4R3MFZ8"/>
<evidence type="ECO:0000256" key="1">
    <source>
        <dbReference type="ARBA" id="ARBA00000077"/>
    </source>
</evidence>
<reference evidence="18 19" key="1">
    <citation type="submission" date="2019-03" db="EMBL/GenBank/DDBJ databases">
        <title>Genomic Encyclopedia of Type Strains, Phase IV (KMG-IV): sequencing the most valuable type-strain genomes for metagenomic binning, comparative biology and taxonomic classification.</title>
        <authorList>
            <person name="Goeker M."/>
        </authorList>
    </citation>
    <scope>NUCLEOTIDE SEQUENCE [LARGE SCALE GENOMIC DNA]</scope>
    <source>
        <strain evidence="18 19">DSM 19345</strain>
    </source>
</reference>
<evidence type="ECO:0000313" key="19">
    <source>
        <dbReference type="Proteomes" id="UP000295678"/>
    </source>
</evidence>
<dbReference type="SUPFAM" id="SSF53098">
    <property type="entry name" value="Ribonuclease H-like"/>
    <property type="match status" value="1"/>
</dbReference>
<comment type="catalytic activity">
    <reaction evidence="1 14 15 16">
        <text>Endonucleolytic cleavage to 5'-phosphomonoester.</text>
        <dbReference type="EC" id="3.1.26.4"/>
    </reaction>
</comment>
<keyword evidence="11 14" id="KW-0255">Endonuclease</keyword>
<keyword evidence="9 14" id="KW-0540">Nuclease</keyword>
<evidence type="ECO:0000259" key="17">
    <source>
        <dbReference type="PROSITE" id="PS51975"/>
    </source>
</evidence>
<dbReference type="InterPro" id="IPR022898">
    <property type="entry name" value="RNase_HII"/>
</dbReference>
<dbReference type="Pfam" id="PF01351">
    <property type="entry name" value="RNase_HII"/>
    <property type="match status" value="1"/>
</dbReference>
<dbReference type="InterPro" id="IPR012337">
    <property type="entry name" value="RNaseH-like_sf"/>
</dbReference>
<dbReference type="GO" id="GO:0032299">
    <property type="term" value="C:ribonuclease H2 complex"/>
    <property type="evidence" value="ECO:0007669"/>
    <property type="project" value="TreeGrafter"/>
</dbReference>
<comment type="caution">
    <text evidence="18">The sequence shown here is derived from an EMBL/GenBank/DDBJ whole genome shotgun (WGS) entry which is preliminary data.</text>
</comment>
<dbReference type="PANTHER" id="PTHR10954:SF18">
    <property type="entry name" value="RIBONUCLEASE HII"/>
    <property type="match status" value="1"/>
</dbReference>
<dbReference type="InterPro" id="IPR024567">
    <property type="entry name" value="RNase_HII/HIII_dom"/>
</dbReference>
<dbReference type="GO" id="GO:0043137">
    <property type="term" value="P:DNA replication, removal of RNA primer"/>
    <property type="evidence" value="ECO:0007669"/>
    <property type="project" value="TreeGrafter"/>
</dbReference>
<dbReference type="PANTHER" id="PTHR10954">
    <property type="entry name" value="RIBONUCLEASE H2 SUBUNIT A"/>
    <property type="match status" value="1"/>
</dbReference>
<evidence type="ECO:0000256" key="6">
    <source>
        <dbReference type="ARBA" id="ARBA00012180"/>
    </source>
</evidence>
<evidence type="ECO:0000256" key="13">
    <source>
        <dbReference type="ARBA" id="ARBA00023211"/>
    </source>
</evidence>
<evidence type="ECO:0000256" key="14">
    <source>
        <dbReference type="HAMAP-Rule" id="MF_00052"/>
    </source>
</evidence>
<evidence type="ECO:0000256" key="11">
    <source>
        <dbReference type="ARBA" id="ARBA00022759"/>
    </source>
</evidence>
<evidence type="ECO:0000256" key="3">
    <source>
        <dbReference type="ARBA" id="ARBA00004065"/>
    </source>
</evidence>
<name>A0A4R3MFZ8_9HYPH</name>
<accession>A0A4R3MFZ8</accession>
<evidence type="ECO:0000256" key="12">
    <source>
        <dbReference type="ARBA" id="ARBA00022801"/>
    </source>
</evidence>
<keyword evidence="19" id="KW-1185">Reference proteome</keyword>
<dbReference type="GO" id="GO:0003723">
    <property type="term" value="F:RNA binding"/>
    <property type="evidence" value="ECO:0007669"/>
    <property type="project" value="UniProtKB-UniRule"/>
</dbReference>
<dbReference type="GO" id="GO:0030145">
    <property type="term" value="F:manganese ion binding"/>
    <property type="evidence" value="ECO:0007669"/>
    <property type="project" value="UniProtKB-UniRule"/>
</dbReference>
<evidence type="ECO:0000256" key="5">
    <source>
        <dbReference type="ARBA" id="ARBA00007383"/>
    </source>
</evidence>
<evidence type="ECO:0000256" key="8">
    <source>
        <dbReference type="ARBA" id="ARBA00022490"/>
    </source>
</evidence>
<sequence>MSVGARVVAGVDEAGRGPLAGPVVAAAVVLDPRRIPVGLADSKQLDAPRREALYAEILATALVSAAAVSAAVVDRINIRMATLRAMSRAIAGLPAAADHILVDGRDLPPVRCRGEAVIDGDALCLSIAAASIVAKVTRDRMMDRLAMLHPGYGFETNRGYATRTHIEALARLGPCPVHRMTFRPLAQRDLFAP</sequence>
<proteinExistence type="inferred from homology"/>
<evidence type="ECO:0000256" key="9">
    <source>
        <dbReference type="ARBA" id="ARBA00022722"/>
    </source>
</evidence>
<keyword evidence="13 14" id="KW-0464">Manganese</keyword>
<keyword evidence="8 14" id="KW-0963">Cytoplasm</keyword>
<dbReference type="CDD" id="cd07182">
    <property type="entry name" value="RNase_HII_bacteria_HII_like"/>
    <property type="match status" value="1"/>
</dbReference>
<dbReference type="NCBIfam" id="NF000595">
    <property type="entry name" value="PRK00015.1-3"/>
    <property type="match status" value="1"/>
</dbReference>
<dbReference type="Gene3D" id="3.30.420.10">
    <property type="entry name" value="Ribonuclease H-like superfamily/Ribonuclease H"/>
    <property type="match status" value="1"/>
</dbReference>
<comment type="function">
    <text evidence="3 14 16">Endonuclease that specifically degrades the RNA of RNA-DNA hybrids.</text>
</comment>
<evidence type="ECO:0000256" key="4">
    <source>
        <dbReference type="ARBA" id="ARBA00004496"/>
    </source>
</evidence>
<dbReference type="HAMAP" id="MF_00052_B">
    <property type="entry name" value="RNase_HII_B"/>
    <property type="match status" value="1"/>
</dbReference>
<evidence type="ECO:0000256" key="2">
    <source>
        <dbReference type="ARBA" id="ARBA00001946"/>
    </source>
</evidence>
<comment type="similarity">
    <text evidence="5 14 16">Belongs to the RNase HII family.</text>
</comment>
<feature type="domain" description="RNase H type-2" evidence="17">
    <location>
        <begin position="6"/>
        <end position="193"/>
    </location>
</feature>
<feature type="binding site" evidence="14 15">
    <location>
        <position position="103"/>
    </location>
    <ligand>
        <name>a divalent metal cation</name>
        <dbReference type="ChEBI" id="CHEBI:60240"/>
    </ligand>
</feature>
<protein>
    <recommendedName>
        <fullName evidence="7 14">Ribonuclease HII</fullName>
        <shortName evidence="14">RNase HII</shortName>
        <ecNumber evidence="6 14">3.1.26.4</ecNumber>
    </recommendedName>
</protein>
<keyword evidence="10 14" id="KW-0479">Metal-binding</keyword>
<comment type="cofactor">
    <cofactor evidence="14 15">
        <name>Mn(2+)</name>
        <dbReference type="ChEBI" id="CHEBI:29035"/>
    </cofactor>
    <cofactor evidence="14 15">
        <name>Mg(2+)</name>
        <dbReference type="ChEBI" id="CHEBI:18420"/>
    </cofactor>
    <text evidence="14 15">Manganese or magnesium. Binds 1 divalent metal ion per monomer in the absence of substrate. May bind a second metal ion after substrate binding.</text>
</comment>
<evidence type="ECO:0000256" key="16">
    <source>
        <dbReference type="RuleBase" id="RU003515"/>
    </source>
</evidence>
<dbReference type="GO" id="GO:0004523">
    <property type="term" value="F:RNA-DNA hybrid ribonuclease activity"/>
    <property type="evidence" value="ECO:0007669"/>
    <property type="project" value="UniProtKB-UniRule"/>
</dbReference>
<feature type="binding site" evidence="14 15">
    <location>
        <position position="13"/>
    </location>
    <ligand>
        <name>a divalent metal cation</name>
        <dbReference type="ChEBI" id="CHEBI:60240"/>
    </ligand>
</feature>
<dbReference type="EC" id="3.1.26.4" evidence="6 14"/>
<evidence type="ECO:0000313" key="18">
    <source>
        <dbReference type="EMBL" id="TCT12082.1"/>
    </source>
</evidence>
<dbReference type="Proteomes" id="UP000295678">
    <property type="component" value="Unassembled WGS sequence"/>
</dbReference>
<keyword evidence="12 14" id="KW-0378">Hydrolase</keyword>
<comment type="cofactor">
    <cofactor evidence="2">
        <name>Mg(2+)</name>
        <dbReference type="ChEBI" id="CHEBI:18420"/>
    </cofactor>
</comment>
<dbReference type="GO" id="GO:0005737">
    <property type="term" value="C:cytoplasm"/>
    <property type="evidence" value="ECO:0007669"/>
    <property type="project" value="UniProtKB-SubCell"/>
</dbReference>